<dbReference type="RefSeq" id="XP_005818163.1">
    <property type="nucleotide sequence ID" value="XM_005818106.1"/>
</dbReference>
<protein>
    <submittedName>
        <fullName evidence="3 4">Uncharacterized protein</fullName>
    </submittedName>
</protein>
<keyword evidence="2" id="KW-0472">Membrane</keyword>
<dbReference type="AlphaFoldDB" id="L1I4H5"/>
<evidence type="ECO:0000313" key="4">
    <source>
        <dbReference type="EnsemblProtists" id="EKX31183"/>
    </source>
</evidence>
<keyword evidence="2" id="KW-1133">Transmembrane helix</keyword>
<feature type="region of interest" description="Disordered" evidence="1">
    <location>
        <begin position="44"/>
        <end position="105"/>
    </location>
</feature>
<dbReference type="EnsemblProtists" id="EKX31183">
    <property type="protein sequence ID" value="EKX31183"/>
    <property type="gene ID" value="GUITHDRAFT_149456"/>
</dbReference>
<dbReference type="KEGG" id="gtt:GUITHDRAFT_149456"/>
<dbReference type="Proteomes" id="UP000011087">
    <property type="component" value="Unassembled WGS sequence"/>
</dbReference>
<dbReference type="EMBL" id="JH993337">
    <property type="protein sequence ID" value="EKX31183.1"/>
    <property type="molecule type" value="Genomic_DNA"/>
</dbReference>
<organism evidence="3">
    <name type="scientific">Guillardia theta (strain CCMP2712)</name>
    <name type="common">Cryptophyte</name>
    <dbReference type="NCBI Taxonomy" id="905079"/>
    <lineage>
        <taxon>Eukaryota</taxon>
        <taxon>Cryptophyceae</taxon>
        <taxon>Pyrenomonadales</taxon>
        <taxon>Geminigeraceae</taxon>
        <taxon>Guillardia</taxon>
    </lineage>
</organism>
<gene>
    <name evidence="3" type="ORF">GUITHDRAFT_149456</name>
</gene>
<evidence type="ECO:0000313" key="5">
    <source>
        <dbReference type="Proteomes" id="UP000011087"/>
    </source>
</evidence>
<feature type="compositionally biased region" description="Basic and acidic residues" evidence="1">
    <location>
        <begin position="88"/>
        <end position="103"/>
    </location>
</feature>
<sequence length="215" mass="24578">MALRVDLKAVSAMFEDAFELRDKSTVEKELEHWEREQTCITVDHVDGGRLDHRAEEEPTKVNGKEDEKVQSLQQQLSHTSHTPPSSHADNRTSHQELEGKEQEEQGFSISKTLEMFASRNLKRFLLVFFLLVGVLVLLYRVEGDLDGPRLLPPIVSHREDAEDAKRQQEGWEGQQLTGQQLLLLLQPLIRECPALEVSCLDRHSTSFNKLIVDSK</sequence>
<dbReference type="GeneID" id="17287901"/>
<dbReference type="HOGENOM" id="CLU_1286266_0_0_1"/>
<name>L1I4H5_GUITC</name>
<feature type="transmembrane region" description="Helical" evidence="2">
    <location>
        <begin position="124"/>
        <end position="141"/>
    </location>
</feature>
<reference evidence="5" key="2">
    <citation type="submission" date="2012-11" db="EMBL/GenBank/DDBJ databases">
        <authorList>
            <person name="Kuo A."/>
            <person name="Curtis B.A."/>
            <person name="Tanifuji G."/>
            <person name="Burki F."/>
            <person name="Gruber A."/>
            <person name="Irimia M."/>
            <person name="Maruyama S."/>
            <person name="Arias M.C."/>
            <person name="Ball S.G."/>
            <person name="Gile G.H."/>
            <person name="Hirakawa Y."/>
            <person name="Hopkins J.F."/>
            <person name="Rensing S.A."/>
            <person name="Schmutz J."/>
            <person name="Symeonidi A."/>
            <person name="Elias M."/>
            <person name="Eveleigh R.J."/>
            <person name="Herman E.K."/>
            <person name="Klute M.J."/>
            <person name="Nakayama T."/>
            <person name="Obornik M."/>
            <person name="Reyes-Prieto A."/>
            <person name="Armbrust E.V."/>
            <person name="Aves S.J."/>
            <person name="Beiko R.G."/>
            <person name="Coutinho P."/>
            <person name="Dacks J.B."/>
            <person name="Durnford D.G."/>
            <person name="Fast N.M."/>
            <person name="Green B.R."/>
            <person name="Grisdale C."/>
            <person name="Hempe F."/>
            <person name="Henrissat B."/>
            <person name="Hoppner M.P."/>
            <person name="Ishida K.-I."/>
            <person name="Kim E."/>
            <person name="Koreny L."/>
            <person name="Kroth P.G."/>
            <person name="Liu Y."/>
            <person name="Malik S.-B."/>
            <person name="Maier U.G."/>
            <person name="McRose D."/>
            <person name="Mock T."/>
            <person name="Neilson J.A."/>
            <person name="Onodera N.T."/>
            <person name="Poole A.M."/>
            <person name="Pritham E.J."/>
            <person name="Richards T.A."/>
            <person name="Rocap G."/>
            <person name="Roy S.W."/>
            <person name="Sarai C."/>
            <person name="Schaack S."/>
            <person name="Shirato S."/>
            <person name="Slamovits C.H."/>
            <person name="Spencer D.F."/>
            <person name="Suzuki S."/>
            <person name="Worden A.Z."/>
            <person name="Zauner S."/>
            <person name="Barry K."/>
            <person name="Bell C."/>
            <person name="Bharti A.K."/>
            <person name="Crow J.A."/>
            <person name="Grimwood J."/>
            <person name="Kramer R."/>
            <person name="Lindquist E."/>
            <person name="Lucas S."/>
            <person name="Salamov A."/>
            <person name="McFadden G.I."/>
            <person name="Lane C.E."/>
            <person name="Keeling P.J."/>
            <person name="Gray M.W."/>
            <person name="Grigoriev I.V."/>
            <person name="Archibald J.M."/>
        </authorList>
    </citation>
    <scope>NUCLEOTIDE SEQUENCE</scope>
    <source>
        <strain evidence="5">CCMP2712</strain>
    </source>
</reference>
<evidence type="ECO:0000256" key="1">
    <source>
        <dbReference type="SAM" id="MobiDB-lite"/>
    </source>
</evidence>
<dbReference type="PaxDb" id="55529-EKX31183"/>
<keyword evidence="5" id="KW-1185">Reference proteome</keyword>
<keyword evidence="2" id="KW-0812">Transmembrane</keyword>
<evidence type="ECO:0000256" key="2">
    <source>
        <dbReference type="SAM" id="Phobius"/>
    </source>
</evidence>
<feature type="compositionally biased region" description="Basic and acidic residues" evidence="1">
    <location>
        <begin position="44"/>
        <end position="69"/>
    </location>
</feature>
<reference evidence="3 5" key="1">
    <citation type="journal article" date="2012" name="Nature">
        <title>Algal genomes reveal evolutionary mosaicism and the fate of nucleomorphs.</title>
        <authorList>
            <consortium name="DOE Joint Genome Institute"/>
            <person name="Curtis B.A."/>
            <person name="Tanifuji G."/>
            <person name="Burki F."/>
            <person name="Gruber A."/>
            <person name="Irimia M."/>
            <person name="Maruyama S."/>
            <person name="Arias M.C."/>
            <person name="Ball S.G."/>
            <person name="Gile G.H."/>
            <person name="Hirakawa Y."/>
            <person name="Hopkins J.F."/>
            <person name="Kuo A."/>
            <person name="Rensing S.A."/>
            <person name="Schmutz J."/>
            <person name="Symeonidi A."/>
            <person name="Elias M."/>
            <person name="Eveleigh R.J."/>
            <person name="Herman E.K."/>
            <person name="Klute M.J."/>
            <person name="Nakayama T."/>
            <person name="Obornik M."/>
            <person name="Reyes-Prieto A."/>
            <person name="Armbrust E.V."/>
            <person name="Aves S.J."/>
            <person name="Beiko R.G."/>
            <person name="Coutinho P."/>
            <person name="Dacks J.B."/>
            <person name="Durnford D.G."/>
            <person name="Fast N.M."/>
            <person name="Green B.R."/>
            <person name="Grisdale C.J."/>
            <person name="Hempel F."/>
            <person name="Henrissat B."/>
            <person name="Hoppner M.P."/>
            <person name="Ishida K."/>
            <person name="Kim E."/>
            <person name="Koreny L."/>
            <person name="Kroth P.G."/>
            <person name="Liu Y."/>
            <person name="Malik S.B."/>
            <person name="Maier U.G."/>
            <person name="McRose D."/>
            <person name="Mock T."/>
            <person name="Neilson J.A."/>
            <person name="Onodera N.T."/>
            <person name="Poole A.M."/>
            <person name="Pritham E.J."/>
            <person name="Richards T.A."/>
            <person name="Rocap G."/>
            <person name="Roy S.W."/>
            <person name="Sarai C."/>
            <person name="Schaack S."/>
            <person name="Shirato S."/>
            <person name="Slamovits C.H."/>
            <person name="Spencer D.F."/>
            <person name="Suzuki S."/>
            <person name="Worden A.Z."/>
            <person name="Zauner S."/>
            <person name="Barry K."/>
            <person name="Bell C."/>
            <person name="Bharti A.K."/>
            <person name="Crow J.A."/>
            <person name="Grimwood J."/>
            <person name="Kramer R."/>
            <person name="Lindquist E."/>
            <person name="Lucas S."/>
            <person name="Salamov A."/>
            <person name="McFadden G.I."/>
            <person name="Lane C.E."/>
            <person name="Keeling P.J."/>
            <person name="Gray M.W."/>
            <person name="Grigoriev I.V."/>
            <person name="Archibald J.M."/>
        </authorList>
    </citation>
    <scope>NUCLEOTIDE SEQUENCE</scope>
    <source>
        <strain evidence="3 5">CCMP2712</strain>
    </source>
</reference>
<feature type="non-terminal residue" evidence="3">
    <location>
        <position position="215"/>
    </location>
</feature>
<proteinExistence type="predicted"/>
<feature type="compositionally biased region" description="Low complexity" evidence="1">
    <location>
        <begin position="70"/>
        <end position="87"/>
    </location>
</feature>
<reference evidence="4" key="3">
    <citation type="submission" date="2015-06" db="UniProtKB">
        <authorList>
            <consortium name="EnsemblProtists"/>
        </authorList>
    </citation>
    <scope>IDENTIFICATION</scope>
</reference>
<accession>L1I4H5</accession>
<evidence type="ECO:0000313" key="3">
    <source>
        <dbReference type="EMBL" id="EKX31183.1"/>
    </source>
</evidence>